<evidence type="ECO:0000313" key="4">
    <source>
        <dbReference type="Proteomes" id="UP001642409"/>
    </source>
</evidence>
<comment type="caution">
    <text evidence="2">The sequence shown here is derived from an EMBL/GenBank/DDBJ whole genome shotgun (WGS) entry which is preliminary data.</text>
</comment>
<accession>A0AA86TXY3</accession>
<reference evidence="3 4" key="2">
    <citation type="submission" date="2024-07" db="EMBL/GenBank/DDBJ databases">
        <authorList>
            <person name="Akdeniz Z."/>
        </authorList>
    </citation>
    <scope>NUCLEOTIDE SEQUENCE [LARGE SCALE GENOMIC DNA]</scope>
</reference>
<gene>
    <name evidence="2" type="ORF">HINF_LOCUS21420</name>
    <name evidence="3" type="ORF">HINF_LOCUS72695</name>
</gene>
<feature type="region of interest" description="Disordered" evidence="1">
    <location>
        <begin position="1"/>
        <end position="21"/>
    </location>
</feature>
<name>A0AA86TXY3_9EUKA</name>
<dbReference type="AlphaFoldDB" id="A0AA86TXY3"/>
<sequence length="170" mass="19798">MLRRARSAFGGWGPAEPDRSQSLASEISAAESGAKYSTTDWLLRMKTQREPAFRPYVWIRNRFTSKLDKTNETKHGSEICCYYNIQIPTREGALEPGNSSQRYINWMRLHYQIQTFKDCSLITQIDRHNIPFHPQNVNNSPPRCLLNTYLLHTTPQFKNIFQLQMVTVCI</sequence>
<dbReference type="Proteomes" id="UP001642409">
    <property type="component" value="Unassembled WGS sequence"/>
</dbReference>
<keyword evidence="4" id="KW-1185">Reference proteome</keyword>
<dbReference type="EMBL" id="CATOUU010000549">
    <property type="protein sequence ID" value="CAI9933775.1"/>
    <property type="molecule type" value="Genomic_DNA"/>
</dbReference>
<evidence type="ECO:0000256" key="1">
    <source>
        <dbReference type="SAM" id="MobiDB-lite"/>
    </source>
</evidence>
<organism evidence="2">
    <name type="scientific">Hexamita inflata</name>
    <dbReference type="NCBI Taxonomy" id="28002"/>
    <lineage>
        <taxon>Eukaryota</taxon>
        <taxon>Metamonada</taxon>
        <taxon>Diplomonadida</taxon>
        <taxon>Hexamitidae</taxon>
        <taxon>Hexamitinae</taxon>
        <taxon>Hexamita</taxon>
    </lineage>
</organism>
<reference evidence="2" key="1">
    <citation type="submission" date="2023-06" db="EMBL/GenBank/DDBJ databases">
        <authorList>
            <person name="Kurt Z."/>
        </authorList>
    </citation>
    <scope>NUCLEOTIDE SEQUENCE</scope>
</reference>
<proteinExistence type="predicted"/>
<dbReference type="EMBL" id="CAXDID020000581">
    <property type="protein sequence ID" value="CAL6104257.1"/>
    <property type="molecule type" value="Genomic_DNA"/>
</dbReference>
<evidence type="ECO:0000313" key="3">
    <source>
        <dbReference type="EMBL" id="CAL6104257.1"/>
    </source>
</evidence>
<evidence type="ECO:0000313" key="2">
    <source>
        <dbReference type="EMBL" id="CAI9933775.1"/>
    </source>
</evidence>
<protein>
    <submittedName>
        <fullName evidence="3">Hypothetical_protein</fullName>
    </submittedName>
</protein>